<reference evidence="1 2" key="1">
    <citation type="submission" date="2018-03" db="EMBL/GenBank/DDBJ databases">
        <title>Draft genome of Nitrosomonas supralitoralis APG5.</title>
        <authorList>
            <person name="Urakawa H."/>
            <person name="Lopez J.V."/>
        </authorList>
    </citation>
    <scope>NUCLEOTIDE SEQUENCE [LARGE SCALE GENOMIC DNA]</scope>
    <source>
        <strain evidence="1 2">APG5</strain>
    </source>
</reference>
<keyword evidence="2" id="KW-1185">Reference proteome</keyword>
<proteinExistence type="predicted"/>
<gene>
    <name evidence="1" type="ORF">C7H79_14380</name>
</gene>
<evidence type="ECO:0000313" key="1">
    <source>
        <dbReference type="EMBL" id="PSJ16261.1"/>
    </source>
</evidence>
<sequence length="145" mass="16078">MKKIITLEQERNLTKDFDPKIRALKLISAAGKLSRSIAMREDCRNDVGNCIVNILILSVINDYGIEEFLAASNLSNIDENHDSVSSYMYELWGALGLLSTAITEGNDYRSTLDDMVIILSGIARFSSYSLEECADIAYNNSQGLS</sequence>
<evidence type="ECO:0000313" key="2">
    <source>
        <dbReference type="Proteomes" id="UP000241912"/>
    </source>
</evidence>
<dbReference type="AlphaFoldDB" id="A0A2P7NS03"/>
<dbReference type="Proteomes" id="UP000241912">
    <property type="component" value="Unassembled WGS sequence"/>
</dbReference>
<comment type="caution">
    <text evidence="1">The sequence shown here is derived from an EMBL/GenBank/DDBJ whole genome shotgun (WGS) entry which is preliminary data.</text>
</comment>
<dbReference type="RefSeq" id="WP_106707974.1">
    <property type="nucleotide sequence ID" value="NZ_PXXU01000059.1"/>
</dbReference>
<dbReference type="EMBL" id="PXXU01000059">
    <property type="protein sequence ID" value="PSJ16261.1"/>
    <property type="molecule type" value="Genomic_DNA"/>
</dbReference>
<protein>
    <submittedName>
        <fullName evidence="1">Uncharacterized protein</fullName>
    </submittedName>
</protein>
<dbReference type="OrthoDB" id="5678293at2"/>
<organism evidence="1 2">
    <name type="scientific">Nitrosomonas supralitoralis</name>
    <dbReference type="NCBI Taxonomy" id="2116706"/>
    <lineage>
        <taxon>Bacteria</taxon>
        <taxon>Pseudomonadati</taxon>
        <taxon>Pseudomonadota</taxon>
        <taxon>Betaproteobacteria</taxon>
        <taxon>Nitrosomonadales</taxon>
        <taxon>Nitrosomonadaceae</taxon>
        <taxon>Nitrosomonas</taxon>
    </lineage>
</organism>
<accession>A0A2P7NS03</accession>
<name>A0A2P7NS03_9PROT</name>